<sequence length="82" mass="9435">MSDQLRQTLKSRRTGGAPPATNETNTFFTPFGFASRLRRETLLQRWSHQIPRSGDPHQVLAAVARLHPYTLTPLSWSKQYVR</sequence>
<dbReference type="RefSeq" id="WP_172195127.1">
    <property type="nucleotide sequence ID" value="NZ_CAWOXK010000001.1"/>
</dbReference>
<protein>
    <submittedName>
        <fullName evidence="2">Uncharacterized protein</fullName>
    </submittedName>
</protein>
<dbReference type="KEGG" id="bsen:DP114_23655"/>
<name>A0A856MJL6_9CYAN</name>
<accession>A0A856MJL6</accession>
<evidence type="ECO:0000313" key="2">
    <source>
        <dbReference type="EMBL" id="QDL10489.1"/>
    </source>
</evidence>
<gene>
    <name evidence="2" type="ORF">DP114_23655</name>
</gene>
<feature type="region of interest" description="Disordered" evidence="1">
    <location>
        <begin position="1"/>
        <end position="25"/>
    </location>
</feature>
<dbReference type="AlphaFoldDB" id="A0A856MJL6"/>
<reference evidence="2 3" key="1">
    <citation type="submission" date="2018-06" db="EMBL/GenBank/DDBJ databases">
        <title>Comparative genomics of Brasilonema spp. strains.</title>
        <authorList>
            <person name="Alvarenga D.O."/>
            <person name="Fiore M.F."/>
            <person name="Varani A.M."/>
        </authorList>
    </citation>
    <scope>NUCLEOTIDE SEQUENCE [LARGE SCALE GENOMIC DNA]</scope>
    <source>
        <strain evidence="2 3">CENA114</strain>
    </source>
</reference>
<evidence type="ECO:0000313" key="3">
    <source>
        <dbReference type="Proteomes" id="UP000503129"/>
    </source>
</evidence>
<dbReference type="EMBL" id="CP030118">
    <property type="protein sequence ID" value="QDL10489.1"/>
    <property type="molecule type" value="Genomic_DNA"/>
</dbReference>
<keyword evidence="3" id="KW-1185">Reference proteome</keyword>
<proteinExistence type="predicted"/>
<organism evidence="2 3">
    <name type="scientific">Brasilonema sennae CENA114</name>
    <dbReference type="NCBI Taxonomy" id="415709"/>
    <lineage>
        <taxon>Bacteria</taxon>
        <taxon>Bacillati</taxon>
        <taxon>Cyanobacteriota</taxon>
        <taxon>Cyanophyceae</taxon>
        <taxon>Nostocales</taxon>
        <taxon>Scytonemataceae</taxon>
        <taxon>Brasilonema</taxon>
        <taxon>Bromeliae group (in: Brasilonema)</taxon>
    </lineage>
</organism>
<dbReference type="Proteomes" id="UP000503129">
    <property type="component" value="Chromosome"/>
</dbReference>
<evidence type="ECO:0000256" key="1">
    <source>
        <dbReference type="SAM" id="MobiDB-lite"/>
    </source>
</evidence>